<feature type="region of interest" description="Disordered" evidence="5">
    <location>
        <begin position="386"/>
        <end position="532"/>
    </location>
</feature>
<protein>
    <submittedName>
        <fullName evidence="8">Uncharacterized protein</fullName>
    </submittedName>
</protein>
<dbReference type="InterPro" id="IPR051694">
    <property type="entry name" value="Immunoregulatory_rcpt-like"/>
</dbReference>
<comment type="subcellular location">
    <subcellularLocation>
        <location evidence="1">Membrane</location>
        <topology evidence="1">Single-pass membrane protein</topology>
    </subcellularLocation>
</comment>
<feature type="compositionally biased region" description="Low complexity" evidence="5">
    <location>
        <begin position="205"/>
        <end position="242"/>
    </location>
</feature>
<evidence type="ECO:0000313" key="8">
    <source>
        <dbReference type="EMBL" id="KAK7051978.1"/>
    </source>
</evidence>
<evidence type="ECO:0000313" key="9">
    <source>
        <dbReference type="Proteomes" id="UP001362999"/>
    </source>
</evidence>
<evidence type="ECO:0000256" key="7">
    <source>
        <dbReference type="SAM" id="SignalP"/>
    </source>
</evidence>
<comment type="caution">
    <text evidence="8">The sequence shown here is derived from an EMBL/GenBank/DDBJ whole genome shotgun (WGS) entry which is preliminary data.</text>
</comment>
<evidence type="ECO:0000256" key="6">
    <source>
        <dbReference type="SAM" id="Phobius"/>
    </source>
</evidence>
<keyword evidence="4 6" id="KW-0472">Membrane</keyword>
<feature type="compositionally biased region" description="Polar residues" evidence="5">
    <location>
        <begin position="412"/>
        <end position="422"/>
    </location>
</feature>
<keyword evidence="7" id="KW-0732">Signal</keyword>
<sequence>MGAPHSFMVLLPVFAWLLLLSCSSFVDAAVTNTTVDDTSSAFSFTGSWTAVSPSQPCDFCSSKPDSAQTFGSSWHDGNYRDGAPSATGGSFTFKGSAVYIYGIDQAKSQPDIAFTLGSTKSVHHYTGSERFAYNALFFSAKGLAADQTHTVTWNFNINPSTGVGVQAALFDYAIVTSGTEDSGNSGNTGNTGNTGNSDNKDDNSDTNNKNQNSVPPVSSSSPPSTSSNGQSSVSKTASVTASGVGQKLAPSATNPLENLSSPSAQVSPGSSPGAASNSNSTPAGAASSHHSNIGPILGAVFGVLAAVILALVFFLLCHRRRQTARAREDEERRAAGLPPVQPGMRRARDGPVLQPFVDDRPDGLAGSSNVFAGPLATASSANACAPPGPVNGSSRALAPSSPPGGDSPMSGISTLLGTSATGAPQLPPPPFMEPTSGGLGAYPSEKSQDMGYTDPHNQSGPSSNNVSRQPSQTSLTRLDTRLPPVEKQQAEPETTTTPSSAPIASVTSPTTMLSPSTMISPSSDTTHTTSARERYLEQRLATLEAHVAAYLPPPYEQAEQR</sequence>
<feature type="compositionally biased region" description="Basic and acidic residues" evidence="5">
    <location>
        <begin position="325"/>
        <end position="334"/>
    </location>
</feature>
<feature type="transmembrane region" description="Helical" evidence="6">
    <location>
        <begin position="296"/>
        <end position="317"/>
    </location>
</feature>
<organism evidence="8 9">
    <name type="scientific">Favolaschia claudopus</name>
    <dbReference type="NCBI Taxonomy" id="2862362"/>
    <lineage>
        <taxon>Eukaryota</taxon>
        <taxon>Fungi</taxon>
        <taxon>Dikarya</taxon>
        <taxon>Basidiomycota</taxon>
        <taxon>Agaricomycotina</taxon>
        <taxon>Agaricomycetes</taxon>
        <taxon>Agaricomycetidae</taxon>
        <taxon>Agaricales</taxon>
        <taxon>Marasmiineae</taxon>
        <taxon>Mycenaceae</taxon>
        <taxon>Favolaschia</taxon>
    </lineage>
</organism>
<dbReference type="GO" id="GO:0016020">
    <property type="term" value="C:membrane"/>
    <property type="evidence" value="ECO:0007669"/>
    <property type="project" value="UniProtKB-SubCell"/>
</dbReference>
<gene>
    <name evidence="8" type="ORF">R3P38DRAFT_1632390</name>
</gene>
<evidence type="ECO:0000256" key="3">
    <source>
        <dbReference type="ARBA" id="ARBA00022989"/>
    </source>
</evidence>
<evidence type="ECO:0000256" key="1">
    <source>
        <dbReference type="ARBA" id="ARBA00004167"/>
    </source>
</evidence>
<feature type="compositionally biased region" description="Low complexity" evidence="5">
    <location>
        <begin position="260"/>
        <end position="288"/>
    </location>
</feature>
<name>A0AAW0DLL1_9AGAR</name>
<feature type="chain" id="PRO_5043497229" evidence="7">
    <location>
        <begin position="29"/>
        <end position="561"/>
    </location>
</feature>
<feature type="region of interest" description="Disordered" evidence="5">
    <location>
        <begin position="178"/>
        <end position="289"/>
    </location>
</feature>
<evidence type="ECO:0000256" key="4">
    <source>
        <dbReference type="ARBA" id="ARBA00023136"/>
    </source>
</evidence>
<feature type="compositionally biased region" description="Low complexity" evidence="5">
    <location>
        <begin position="178"/>
        <end position="197"/>
    </location>
</feature>
<dbReference type="GO" id="GO:0071944">
    <property type="term" value="C:cell periphery"/>
    <property type="evidence" value="ECO:0007669"/>
    <property type="project" value="UniProtKB-ARBA"/>
</dbReference>
<dbReference type="Proteomes" id="UP001362999">
    <property type="component" value="Unassembled WGS sequence"/>
</dbReference>
<keyword evidence="3 6" id="KW-1133">Transmembrane helix</keyword>
<reference evidence="8 9" key="1">
    <citation type="journal article" date="2024" name="J Genomics">
        <title>Draft genome sequencing and assembly of Favolaschia claudopus CIRM-BRFM 2984 isolated from oak limbs.</title>
        <authorList>
            <person name="Navarro D."/>
            <person name="Drula E."/>
            <person name="Chaduli D."/>
            <person name="Cazenave R."/>
            <person name="Ahrendt S."/>
            <person name="Wang J."/>
            <person name="Lipzen A."/>
            <person name="Daum C."/>
            <person name="Barry K."/>
            <person name="Grigoriev I.V."/>
            <person name="Favel A."/>
            <person name="Rosso M.N."/>
            <person name="Martin F."/>
        </authorList>
    </citation>
    <scope>NUCLEOTIDE SEQUENCE [LARGE SCALE GENOMIC DNA]</scope>
    <source>
        <strain evidence="8 9">CIRM-BRFM 2984</strain>
    </source>
</reference>
<keyword evidence="9" id="KW-1185">Reference proteome</keyword>
<dbReference type="EMBL" id="JAWWNJ010000007">
    <property type="protein sequence ID" value="KAK7051978.1"/>
    <property type="molecule type" value="Genomic_DNA"/>
</dbReference>
<dbReference type="AlphaFoldDB" id="A0AAW0DLL1"/>
<accession>A0AAW0DLL1</accession>
<feature type="region of interest" description="Disordered" evidence="5">
    <location>
        <begin position="324"/>
        <end position="365"/>
    </location>
</feature>
<feature type="compositionally biased region" description="Low complexity" evidence="5">
    <location>
        <begin position="491"/>
        <end position="526"/>
    </location>
</feature>
<proteinExistence type="predicted"/>
<feature type="signal peptide" evidence="7">
    <location>
        <begin position="1"/>
        <end position="28"/>
    </location>
</feature>
<evidence type="ECO:0000256" key="2">
    <source>
        <dbReference type="ARBA" id="ARBA00022692"/>
    </source>
</evidence>
<dbReference type="PANTHER" id="PTHR15549">
    <property type="entry name" value="PAIRED IMMUNOGLOBULIN-LIKE TYPE 2 RECEPTOR"/>
    <property type="match status" value="1"/>
</dbReference>
<keyword evidence="2 6" id="KW-0812">Transmembrane</keyword>
<feature type="compositionally biased region" description="Polar residues" evidence="5">
    <location>
        <begin position="455"/>
        <end position="477"/>
    </location>
</feature>
<evidence type="ECO:0000256" key="5">
    <source>
        <dbReference type="SAM" id="MobiDB-lite"/>
    </source>
</evidence>